<dbReference type="EMBL" id="SMTK01000006">
    <property type="protein sequence ID" value="TDK23545.1"/>
    <property type="molecule type" value="Genomic_DNA"/>
</dbReference>
<dbReference type="AlphaFoldDB" id="A0A4R5TQB0"/>
<accession>A0A4R5TQB0</accession>
<proteinExistence type="predicted"/>
<evidence type="ECO:0000313" key="1">
    <source>
        <dbReference type="EMBL" id="TDK23545.1"/>
    </source>
</evidence>
<protein>
    <submittedName>
        <fullName evidence="1">Glycosyltransferase family 1 protein</fullName>
    </submittedName>
</protein>
<gene>
    <name evidence="1" type="ORF">E2F48_16290</name>
</gene>
<dbReference type="Gene3D" id="3.40.50.2000">
    <property type="entry name" value="Glycogen Phosphorylase B"/>
    <property type="match status" value="1"/>
</dbReference>
<dbReference type="GO" id="GO:0016740">
    <property type="term" value="F:transferase activity"/>
    <property type="evidence" value="ECO:0007669"/>
    <property type="project" value="UniProtKB-KW"/>
</dbReference>
<dbReference type="SUPFAM" id="SSF53756">
    <property type="entry name" value="UDP-Glycosyltransferase/glycogen phosphorylase"/>
    <property type="match status" value="1"/>
</dbReference>
<comment type="caution">
    <text evidence="1">The sequence shown here is derived from an EMBL/GenBank/DDBJ whole genome shotgun (WGS) entry which is preliminary data.</text>
</comment>
<sequence>MSDVVVEAESNEGVQPSRPRILVLSFSPIIRDPRVLRQISLLKPSADIISCGYGEAPDGVVEHIRIPAALKPWRSDHKKVAALLAARFHERLYFDSDRVKFVRDRIPVGSIDVVMANDVIAVPLALALRPTRGVHADLHEYAPRQGEDQLQWRLLVGPLMKWACRKYVTRANSVSTVAKGIAEEYARVYGIAEPAVVPNASAYDPRFEPTQVASPLRIVHAGAAGRGRRIEIMMDAVAKANEVRPGAATFDVVLVPGDQSYIDELTRKAKGIPGNAVKVIPPVAFDQIVPLLHGYDIGFYLCPPNNFNMRHALPNKLFEFVQARLAVVIGPSPEMQRIVTEHQFGLVTDGFDAASAADLLLKLTPEEVAEMKNASHTAAKTLSAEAVTQPWLDAVQRLTRVA</sequence>
<dbReference type="Proteomes" id="UP000295411">
    <property type="component" value="Unassembled WGS sequence"/>
</dbReference>
<keyword evidence="1" id="KW-0808">Transferase</keyword>
<keyword evidence="2" id="KW-1185">Reference proteome</keyword>
<organism evidence="1 2">
    <name type="scientific">Arthrobacter crusticola</name>
    <dbReference type="NCBI Taxonomy" id="2547960"/>
    <lineage>
        <taxon>Bacteria</taxon>
        <taxon>Bacillati</taxon>
        <taxon>Actinomycetota</taxon>
        <taxon>Actinomycetes</taxon>
        <taxon>Micrococcales</taxon>
        <taxon>Micrococcaceae</taxon>
        <taxon>Arthrobacter</taxon>
    </lineage>
</organism>
<name>A0A4R5TQB0_9MICC</name>
<reference evidence="1 2" key="1">
    <citation type="submission" date="2019-03" db="EMBL/GenBank/DDBJ databases">
        <title>Arthrobacter sp. nov., an bacterium isolated from biocrust in Mu Us Desert.</title>
        <authorList>
            <person name="Lixiong L."/>
        </authorList>
    </citation>
    <scope>NUCLEOTIDE SEQUENCE [LARGE SCALE GENOMIC DNA]</scope>
    <source>
        <strain evidence="1 2">SLN-3</strain>
    </source>
</reference>
<dbReference type="OrthoDB" id="9813214at2"/>
<dbReference type="RefSeq" id="WP_133405010.1">
    <property type="nucleotide sequence ID" value="NZ_SMTK01000006.1"/>
</dbReference>
<evidence type="ECO:0000313" key="2">
    <source>
        <dbReference type="Proteomes" id="UP000295411"/>
    </source>
</evidence>